<comment type="subcellular location">
    <subcellularLocation>
        <location evidence="1 10">Cell inner membrane</location>
        <topology evidence="1 10">Single-pass membrane protein</topology>
        <orientation evidence="1 10">Periplasmic side</orientation>
    </subcellularLocation>
</comment>
<evidence type="ECO:0000256" key="10">
    <source>
        <dbReference type="RuleBase" id="RU362123"/>
    </source>
</evidence>
<keyword evidence="9" id="KW-0472">Membrane</keyword>
<accession>A0A1G8NRI5</accession>
<evidence type="ECO:0000256" key="5">
    <source>
        <dbReference type="ARBA" id="ARBA00022519"/>
    </source>
</evidence>
<dbReference type="GO" id="GO:0055085">
    <property type="term" value="P:transmembrane transport"/>
    <property type="evidence" value="ECO:0007669"/>
    <property type="project" value="InterPro"/>
</dbReference>
<comment type="function">
    <text evidence="10">Interacts with outer membrane receptor proteins that carry out high-affinity binding and energy dependent uptake into the periplasmic space of specific substrates. It could act to transduce energy from the cytoplasmic membrane to specific energy-requiring processes in the outer membrane, resulting in the release into the periplasm of ligands bound by these outer membrane proteins.</text>
</comment>
<dbReference type="Pfam" id="PF03544">
    <property type="entry name" value="TonB_C"/>
    <property type="match status" value="1"/>
</dbReference>
<dbReference type="AlphaFoldDB" id="A0A1G8NRI5"/>
<dbReference type="PRINTS" id="PR01374">
    <property type="entry name" value="TONBPROTEIN"/>
</dbReference>
<dbReference type="GO" id="GO:0030288">
    <property type="term" value="C:outer membrane-bounded periplasmic space"/>
    <property type="evidence" value="ECO:0007669"/>
    <property type="project" value="InterPro"/>
</dbReference>
<dbReference type="Proteomes" id="UP000199527">
    <property type="component" value="Unassembled WGS sequence"/>
</dbReference>
<name>A0A1G8NRI5_9GAMM</name>
<dbReference type="NCBIfam" id="TIGR01352">
    <property type="entry name" value="tonB_Cterm"/>
    <property type="match status" value="1"/>
</dbReference>
<dbReference type="PANTHER" id="PTHR33446">
    <property type="entry name" value="PROTEIN TONB-RELATED"/>
    <property type="match status" value="1"/>
</dbReference>
<keyword evidence="4 10" id="KW-1003">Cell membrane</keyword>
<dbReference type="InterPro" id="IPR003538">
    <property type="entry name" value="TonB"/>
</dbReference>
<sequence length="204" mass="22068">MKSLLACAAIALGVTAALFSLMAWMVGGNGPLPAASAARDPISITMVERPQRLERRQRTLPEPPPPLPPLPTASVADNASAPARPQPPSLPPLALSDIDTMAVSMPGKPGFAQSDSQAMPLYRVEPAYPPRAKRMRAEGFVVMKFTIAPDGRPTEITVMESQPVRLFDRAAVKALARWKYQPKRVDGKAVPQPGQTLKLEFRLQ</sequence>
<dbReference type="EMBL" id="FNEM01000003">
    <property type="protein sequence ID" value="SDI82785.1"/>
    <property type="molecule type" value="Genomic_DNA"/>
</dbReference>
<feature type="compositionally biased region" description="Pro residues" evidence="11">
    <location>
        <begin position="61"/>
        <end position="71"/>
    </location>
</feature>
<dbReference type="GO" id="GO:0031992">
    <property type="term" value="F:energy transducer activity"/>
    <property type="evidence" value="ECO:0007669"/>
    <property type="project" value="InterPro"/>
</dbReference>
<dbReference type="GO" id="GO:0015891">
    <property type="term" value="P:siderophore transport"/>
    <property type="evidence" value="ECO:0007669"/>
    <property type="project" value="InterPro"/>
</dbReference>
<keyword evidence="10" id="KW-0735">Signal-anchor</keyword>
<evidence type="ECO:0000256" key="11">
    <source>
        <dbReference type="SAM" id="MobiDB-lite"/>
    </source>
</evidence>
<dbReference type="InterPro" id="IPR037682">
    <property type="entry name" value="TonB_C"/>
</dbReference>
<evidence type="ECO:0000313" key="13">
    <source>
        <dbReference type="EMBL" id="SDI82785.1"/>
    </source>
</evidence>
<keyword evidence="8" id="KW-1133">Transmembrane helix</keyword>
<evidence type="ECO:0000256" key="2">
    <source>
        <dbReference type="ARBA" id="ARBA00006555"/>
    </source>
</evidence>
<keyword evidence="5 10" id="KW-0997">Cell inner membrane</keyword>
<evidence type="ECO:0000256" key="9">
    <source>
        <dbReference type="ARBA" id="ARBA00023136"/>
    </source>
</evidence>
<dbReference type="PANTHER" id="PTHR33446:SF14">
    <property type="entry name" value="PROTEIN TONB"/>
    <property type="match status" value="1"/>
</dbReference>
<keyword evidence="6" id="KW-0812">Transmembrane</keyword>
<comment type="similarity">
    <text evidence="2 10">Belongs to the TonB family.</text>
</comment>
<evidence type="ECO:0000256" key="4">
    <source>
        <dbReference type="ARBA" id="ARBA00022475"/>
    </source>
</evidence>
<evidence type="ECO:0000256" key="1">
    <source>
        <dbReference type="ARBA" id="ARBA00004383"/>
    </source>
</evidence>
<gene>
    <name evidence="13" type="ORF">SAMN04488540_103208</name>
</gene>
<dbReference type="InterPro" id="IPR006260">
    <property type="entry name" value="TonB/TolA_C"/>
</dbReference>
<evidence type="ECO:0000256" key="6">
    <source>
        <dbReference type="ARBA" id="ARBA00022692"/>
    </source>
</evidence>
<evidence type="ECO:0000256" key="8">
    <source>
        <dbReference type="ARBA" id="ARBA00022989"/>
    </source>
</evidence>
<organism evidence="13 14">
    <name type="scientific">Ferrimonas sediminum</name>
    <dbReference type="NCBI Taxonomy" id="718193"/>
    <lineage>
        <taxon>Bacteria</taxon>
        <taxon>Pseudomonadati</taxon>
        <taxon>Pseudomonadota</taxon>
        <taxon>Gammaproteobacteria</taxon>
        <taxon>Alteromonadales</taxon>
        <taxon>Ferrimonadaceae</taxon>
        <taxon>Ferrimonas</taxon>
    </lineage>
</organism>
<dbReference type="OrthoDB" id="1628901at2"/>
<evidence type="ECO:0000256" key="3">
    <source>
        <dbReference type="ARBA" id="ARBA00022448"/>
    </source>
</evidence>
<evidence type="ECO:0000313" key="14">
    <source>
        <dbReference type="Proteomes" id="UP000199527"/>
    </source>
</evidence>
<dbReference type="RefSeq" id="WP_090363176.1">
    <property type="nucleotide sequence ID" value="NZ_FNEM01000003.1"/>
</dbReference>
<dbReference type="SUPFAM" id="SSF74653">
    <property type="entry name" value="TolA/TonB C-terminal domain"/>
    <property type="match status" value="1"/>
</dbReference>
<dbReference type="PROSITE" id="PS52015">
    <property type="entry name" value="TONB_CTD"/>
    <property type="match status" value="1"/>
</dbReference>
<evidence type="ECO:0000256" key="7">
    <source>
        <dbReference type="ARBA" id="ARBA00022927"/>
    </source>
</evidence>
<dbReference type="Gene3D" id="3.30.1150.10">
    <property type="match status" value="1"/>
</dbReference>
<keyword evidence="3 10" id="KW-0813">Transport</keyword>
<protein>
    <recommendedName>
        <fullName evidence="10">Protein TonB</fullName>
    </recommendedName>
</protein>
<keyword evidence="14" id="KW-1185">Reference proteome</keyword>
<dbReference type="InterPro" id="IPR051045">
    <property type="entry name" value="TonB-dependent_transducer"/>
</dbReference>
<dbReference type="GO" id="GO:0015031">
    <property type="term" value="P:protein transport"/>
    <property type="evidence" value="ECO:0007669"/>
    <property type="project" value="UniProtKB-UniRule"/>
</dbReference>
<reference evidence="14" key="1">
    <citation type="submission" date="2016-10" db="EMBL/GenBank/DDBJ databases">
        <authorList>
            <person name="Varghese N."/>
            <person name="Submissions S."/>
        </authorList>
    </citation>
    <scope>NUCLEOTIDE SEQUENCE [LARGE SCALE GENOMIC DNA]</scope>
    <source>
        <strain evidence="14">DSM 23317</strain>
    </source>
</reference>
<feature type="region of interest" description="Disordered" evidence="11">
    <location>
        <begin position="56"/>
        <end position="93"/>
    </location>
</feature>
<feature type="domain" description="TonB C-terminal" evidence="12">
    <location>
        <begin position="113"/>
        <end position="204"/>
    </location>
</feature>
<dbReference type="GO" id="GO:0005886">
    <property type="term" value="C:plasma membrane"/>
    <property type="evidence" value="ECO:0007669"/>
    <property type="project" value="UniProtKB-SubCell"/>
</dbReference>
<keyword evidence="7 10" id="KW-0653">Protein transport</keyword>
<proteinExistence type="inferred from homology"/>
<evidence type="ECO:0000259" key="12">
    <source>
        <dbReference type="PROSITE" id="PS52015"/>
    </source>
</evidence>